<dbReference type="RefSeq" id="WP_093451926.1">
    <property type="nucleotide sequence ID" value="NZ_BAABWI010000004.1"/>
</dbReference>
<comment type="similarity">
    <text evidence="1">Belongs to the 3-oxoacid CoA-transferase subunit A family.</text>
</comment>
<dbReference type="SUPFAM" id="SSF100950">
    <property type="entry name" value="NagB/RpiA/CoA transferase-like"/>
    <property type="match status" value="1"/>
</dbReference>
<dbReference type="SMART" id="SM00882">
    <property type="entry name" value="CoA_trans"/>
    <property type="match status" value="1"/>
</dbReference>
<evidence type="ECO:0000256" key="2">
    <source>
        <dbReference type="ARBA" id="ARBA00022679"/>
    </source>
</evidence>
<evidence type="ECO:0000313" key="4">
    <source>
        <dbReference type="Proteomes" id="UP000231644"/>
    </source>
</evidence>
<dbReference type="Proteomes" id="UP000231644">
    <property type="component" value="Unassembled WGS sequence"/>
</dbReference>
<accession>A0A1I1KMF9</accession>
<protein>
    <submittedName>
        <fullName evidence="3">3-oxoadipate CoA-transferase alpha subunit</fullName>
    </submittedName>
</protein>
<evidence type="ECO:0000256" key="1">
    <source>
        <dbReference type="ARBA" id="ARBA00005612"/>
    </source>
</evidence>
<dbReference type="EMBL" id="FOLX01000001">
    <property type="protein sequence ID" value="SFC61979.1"/>
    <property type="molecule type" value="Genomic_DNA"/>
</dbReference>
<sequence>MIDKRADDLARAFEGLGDGISVMIGGFGDAGRPAYLLKALLDSGIKDLHFISNNAGDGDTGLGAFYHAGRVRKLSCSFPRGSVAPLMEKLIRAGEFELEVMPQGTLAERIRAAGAGIPAFFTPTSYGTLIAEGKETRDFDGRGHVLETALHADVALIHAEQADRFGNLTFRHLARNFSPLMASAAKRTIVEADHVVELGDIDAHNVHSPAIFTDLVYQCHDVPEDSWHDWRASA</sequence>
<dbReference type="GO" id="GO:0008410">
    <property type="term" value="F:CoA-transferase activity"/>
    <property type="evidence" value="ECO:0007669"/>
    <property type="project" value="InterPro"/>
</dbReference>
<evidence type="ECO:0000313" key="3">
    <source>
        <dbReference type="EMBL" id="SFC61979.1"/>
    </source>
</evidence>
<gene>
    <name evidence="3" type="ORF">SAMN05421762_1562</name>
</gene>
<dbReference type="InterPro" id="IPR012792">
    <property type="entry name" value="3-oxoacid_CoA-transf_A"/>
</dbReference>
<reference evidence="3 4" key="1">
    <citation type="submission" date="2016-10" db="EMBL/GenBank/DDBJ databases">
        <authorList>
            <person name="de Groot N.N."/>
        </authorList>
    </citation>
    <scope>NUCLEOTIDE SEQUENCE [LARGE SCALE GENOMIC DNA]</scope>
    <source>
        <strain evidence="3 4">DSM 29619</strain>
    </source>
</reference>
<name>A0A1I1KMF9_9RHOB</name>
<organism evidence="3 4">
    <name type="scientific">Pseudooceanicola nitratireducens</name>
    <dbReference type="NCBI Taxonomy" id="517719"/>
    <lineage>
        <taxon>Bacteria</taxon>
        <taxon>Pseudomonadati</taxon>
        <taxon>Pseudomonadota</taxon>
        <taxon>Alphaproteobacteria</taxon>
        <taxon>Rhodobacterales</taxon>
        <taxon>Paracoccaceae</taxon>
        <taxon>Pseudooceanicola</taxon>
    </lineage>
</organism>
<dbReference type="Gene3D" id="3.40.1080.10">
    <property type="entry name" value="Glutaconate Coenzyme A-transferase"/>
    <property type="match status" value="1"/>
</dbReference>
<dbReference type="NCBIfam" id="TIGR02429">
    <property type="entry name" value="pcaI_scoA_fam"/>
    <property type="match status" value="1"/>
</dbReference>
<dbReference type="InterPro" id="IPR037171">
    <property type="entry name" value="NagB/RpiA_transferase-like"/>
</dbReference>
<dbReference type="InterPro" id="IPR004165">
    <property type="entry name" value="CoA_trans_fam_I"/>
</dbReference>
<keyword evidence="2 3" id="KW-0808">Transferase</keyword>
<dbReference type="InterPro" id="IPR004163">
    <property type="entry name" value="CoA_transf_BS"/>
</dbReference>
<dbReference type="Pfam" id="PF01144">
    <property type="entry name" value="CoA_trans"/>
    <property type="match status" value="1"/>
</dbReference>
<dbReference type="PANTHER" id="PTHR13707:SF60">
    <property type="entry name" value="ACETATE COA-TRANSFERASE SUBUNIT ALPHA"/>
    <property type="match status" value="1"/>
</dbReference>
<dbReference type="AlphaFoldDB" id="A0A1I1KMF9"/>
<dbReference type="PANTHER" id="PTHR13707">
    <property type="entry name" value="KETOACID-COENZYME A TRANSFERASE"/>
    <property type="match status" value="1"/>
</dbReference>
<keyword evidence="4" id="KW-1185">Reference proteome</keyword>
<dbReference type="STRING" id="517719.SAMN05421762_1562"/>
<dbReference type="OrthoDB" id="9777193at2"/>
<proteinExistence type="inferred from homology"/>
<dbReference type="PROSITE" id="PS01273">
    <property type="entry name" value="COA_TRANSF_1"/>
    <property type="match status" value="1"/>
</dbReference>